<reference evidence="2 3" key="1">
    <citation type="submission" date="2018-01" db="EMBL/GenBank/DDBJ databases">
        <title>G. obscuriglobus.</title>
        <authorList>
            <person name="Franke J."/>
            <person name="Blomberg W."/>
            <person name="Selmecki A."/>
        </authorList>
    </citation>
    <scope>NUCLEOTIDE SEQUENCE [LARGE SCALE GENOMIC DNA]</scope>
    <source>
        <strain evidence="2 3">DSM 5831</strain>
    </source>
</reference>
<dbReference type="OrthoDB" id="223245at2"/>
<protein>
    <recommendedName>
        <fullName evidence="4">Type II secretion system protein GspG C-terminal domain-containing protein</fullName>
    </recommendedName>
</protein>
<proteinExistence type="predicted"/>
<dbReference type="EMBL" id="CP025958">
    <property type="protein sequence ID" value="AWM41929.1"/>
    <property type="molecule type" value="Genomic_DNA"/>
</dbReference>
<dbReference type="Proteomes" id="UP000245802">
    <property type="component" value="Chromosome"/>
</dbReference>
<dbReference type="RefSeq" id="WP_010036620.1">
    <property type="nucleotide sequence ID" value="NZ_CP025958.1"/>
</dbReference>
<evidence type="ECO:0008006" key="4">
    <source>
        <dbReference type="Google" id="ProtNLM"/>
    </source>
</evidence>
<evidence type="ECO:0000313" key="3">
    <source>
        <dbReference type="Proteomes" id="UP000245802"/>
    </source>
</evidence>
<evidence type="ECO:0000313" key="2">
    <source>
        <dbReference type="EMBL" id="AWM41929.1"/>
    </source>
</evidence>
<organism evidence="2 3">
    <name type="scientific">Gemmata obscuriglobus</name>
    <dbReference type="NCBI Taxonomy" id="114"/>
    <lineage>
        <taxon>Bacteria</taxon>
        <taxon>Pseudomonadati</taxon>
        <taxon>Planctomycetota</taxon>
        <taxon>Planctomycetia</taxon>
        <taxon>Gemmatales</taxon>
        <taxon>Gemmataceae</taxon>
        <taxon>Gemmata</taxon>
    </lineage>
</organism>
<feature type="region of interest" description="Disordered" evidence="1">
    <location>
        <begin position="471"/>
        <end position="503"/>
    </location>
</feature>
<name>A0A2Z3H543_9BACT</name>
<dbReference type="AlphaFoldDB" id="A0A2Z3H543"/>
<feature type="compositionally biased region" description="Basic and acidic residues" evidence="1">
    <location>
        <begin position="474"/>
        <end position="493"/>
    </location>
</feature>
<gene>
    <name evidence="2" type="ORF">C1280_36350</name>
</gene>
<dbReference type="Gene3D" id="3.30.700.10">
    <property type="entry name" value="Glycoprotein, Type 4 Pilin"/>
    <property type="match status" value="1"/>
</dbReference>
<accession>A0A2Z3H543</accession>
<evidence type="ECO:0000256" key="1">
    <source>
        <dbReference type="SAM" id="MobiDB-lite"/>
    </source>
</evidence>
<keyword evidence="3" id="KW-1185">Reference proteome</keyword>
<sequence>MNAALLSSLVLVCAADEPPVPKVPVAKDTTFVTGPLDKNGYIDYEAALNDRLGAGITPDKNANVLIWKALGPKPDDGSMPPEYFRRLGIVEPPKAGDYFVSGRGYARRTKLSDEDARAFYDQQARAASRAWSAKELPRVAEWLELNEKPLAVVIEATRRPAYFNPLVSNRKDDISSIMGCLIPSTQSGRALAQALVARALLRTHEGKLDAAWADLIACHRLGLHLMHGATFIESLVGISVRAIAANATLAYLEHTDLSSQQLLAKLKELRDLPAAPPAADVVDLGERLNALDVLQMVRSGKDGPDHPTPEEAQALDMIEWEPAFRKMNAAFDQMVAAMRLTDRAAREKQLNAVGTDLDEVARKNRDLNILQKWARANNPGKFVGKEIGDVLSALVMPGLQKCQWSFDRATQTDRNLQLAFALAAYRKDTGRYPAKLADLAPKYMAAVPDDLFTGKPLTYQPAEKGYFFYSMGENGKDDGGRGRDDEPRGDDLGVRVPLPALKP</sequence>
<dbReference type="InterPro" id="IPR045584">
    <property type="entry name" value="Pilin-like"/>
</dbReference>
<dbReference type="SUPFAM" id="SSF54523">
    <property type="entry name" value="Pili subunits"/>
    <property type="match status" value="1"/>
</dbReference>
<dbReference type="KEGG" id="gog:C1280_36350"/>